<name>F2PTQ3_TRIEC</name>
<sequence>MPPAYELRSGGDGRRTRQNLAELKLRRLAEVNIRLKEDLDRPRIKVAEASISTLWCRLYGDRSTNVMTLMRHSSLEGAVY</sequence>
<dbReference type="VEuPathDB" id="FungiDB:TEQG_04427"/>
<accession>F2PTQ3</accession>
<evidence type="ECO:0000313" key="1">
    <source>
        <dbReference type="EMBL" id="EGE05271.1"/>
    </source>
</evidence>
<keyword evidence="2" id="KW-1185">Reference proteome</keyword>
<dbReference type="HOGENOM" id="CLU_2759705_0_0_1"/>
<proteinExistence type="predicted"/>
<protein>
    <submittedName>
        <fullName evidence="1">Guanine nucleotide-binding protein subunit gamma</fullName>
    </submittedName>
</protein>
<reference evidence="2" key="1">
    <citation type="journal article" date="2012" name="MBio">
        <title>Comparative genome analysis of Trichophyton rubrum and related dermatophytes reveals candidate genes involved in infection.</title>
        <authorList>
            <person name="Martinez D.A."/>
            <person name="Oliver B.G."/>
            <person name="Graeser Y."/>
            <person name="Goldberg J.M."/>
            <person name="Li W."/>
            <person name="Martinez-Rossi N.M."/>
            <person name="Monod M."/>
            <person name="Shelest E."/>
            <person name="Barton R.C."/>
            <person name="Birch E."/>
            <person name="Brakhage A.A."/>
            <person name="Chen Z."/>
            <person name="Gurr S.J."/>
            <person name="Heiman D."/>
            <person name="Heitman J."/>
            <person name="Kosti I."/>
            <person name="Rossi A."/>
            <person name="Saif S."/>
            <person name="Samalova M."/>
            <person name="Saunders C.W."/>
            <person name="Shea T."/>
            <person name="Summerbell R.C."/>
            <person name="Xu J."/>
            <person name="Young S."/>
            <person name="Zeng Q."/>
            <person name="Birren B.W."/>
            <person name="Cuomo C.A."/>
            <person name="White T.C."/>
        </authorList>
    </citation>
    <scope>NUCLEOTIDE SEQUENCE [LARGE SCALE GENOMIC DNA]</scope>
    <source>
        <strain evidence="2">ATCC MYA-4606 / CBS 127.97</strain>
    </source>
</reference>
<dbReference type="AlphaFoldDB" id="F2PTQ3"/>
<dbReference type="OrthoDB" id="19232at2759"/>
<dbReference type="Proteomes" id="UP000009169">
    <property type="component" value="Unassembled WGS sequence"/>
</dbReference>
<dbReference type="EMBL" id="DS995738">
    <property type="protein sequence ID" value="EGE05271.1"/>
    <property type="molecule type" value="Genomic_DNA"/>
</dbReference>
<organism evidence="1 2">
    <name type="scientific">Trichophyton equinum (strain ATCC MYA-4606 / CBS 127.97)</name>
    <name type="common">Horse ringworm fungus</name>
    <dbReference type="NCBI Taxonomy" id="559882"/>
    <lineage>
        <taxon>Eukaryota</taxon>
        <taxon>Fungi</taxon>
        <taxon>Dikarya</taxon>
        <taxon>Ascomycota</taxon>
        <taxon>Pezizomycotina</taxon>
        <taxon>Eurotiomycetes</taxon>
        <taxon>Eurotiomycetidae</taxon>
        <taxon>Onygenales</taxon>
        <taxon>Arthrodermataceae</taxon>
        <taxon>Trichophyton</taxon>
    </lineage>
</organism>
<evidence type="ECO:0000313" key="2">
    <source>
        <dbReference type="Proteomes" id="UP000009169"/>
    </source>
</evidence>
<gene>
    <name evidence="1" type="ORF">TEQG_04427</name>
</gene>